<reference evidence="2 3" key="1">
    <citation type="submission" date="2019-12" db="EMBL/GenBank/DDBJ databases">
        <title>Mucilaginibacter sp. HMF7410 genome sequencing and assembly.</title>
        <authorList>
            <person name="Kang H."/>
            <person name="Cha I."/>
            <person name="Kim H."/>
            <person name="Joh K."/>
        </authorList>
    </citation>
    <scope>NUCLEOTIDE SEQUENCE [LARGE SCALE GENOMIC DNA]</scope>
    <source>
        <strain evidence="2 3">HMF7410</strain>
    </source>
</reference>
<gene>
    <name evidence="2" type="ORF">GO621_02430</name>
</gene>
<feature type="domain" description="RES" evidence="1">
    <location>
        <begin position="12"/>
        <end position="141"/>
    </location>
</feature>
<comment type="caution">
    <text evidence="2">The sequence shown here is derived from an EMBL/GenBank/DDBJ whole genome shotgun (WGS) entry which is preliminary data.</text>
</comment>
<accession>A0A7K1STF7</accession>
<keyword evidence="3" id="KW-1185">Reference proteome</keyword>
<dbReference type="Pfam" id="PF08808">
    <property type="entry name" value="RES"/>
    <property type="match status" value="1"/>
</dbReference>
<evidence type="ECO:0000259" key="1">
    <source>
        <dbReference type="SMART" id="SM00953"/>
    </source>
</evidence>
<dbReference type="EMBL" id="WPIK01000002">
    <property type="protein sequence ID" value="MVN20390.1"/>
    <property type="molecule type" value="Genomic_DNA"/>
</dbReference>
<dbReference type="Proteomes" id="UP000462014">
    <property type="component" value="Unassembled WGS sequence"/>
</dbReference>
<protein>
    <submittedName>
        <fullName evidence="2">RES domain-containing protein</fullName>
    </submittedName>
</protein>
<name>A0A7K1STF7_9SPHI</name>
<dbReference type="RefSeq" id="WP_157563865.1">
    <property type="nucleotide sequence ID" value="NZ_WPIK01000002.1"/>
</dbReference>
<organism evidence="2 3">
    <name type="scientific">Mucilaginibacter arboris</name>
    <dbReference type="NCBI Taxonomy" id="2682090"/>
    <lineage>
        <taxon>Bacteria</taxon>
        <taxon>Pseudomonadati</taxon>
        <taxon>Bacteroidota</taxon>
        <taxon>Sphingobacteriia</taxon>
        <taxon>Sphingobacteriales</taxon>
        <taxon>Sphingobacteriaceae</taxon>
        <taxon>Mucilaginibacter</taxon>
    </lineage>
</organism>
<dbReference type="SMART" id="SM00953">
    <property type="entry name" value="RES"/>
    <property type="match status" value="1"/>
</dbReference>
<dbReference type="InterPro" id="IPR014914">
    <property type="entry name" value="RES_dom"/>
</dbReference>
<dbReference type="AlphaFoldDB" id="A0A7K1STF7"/>
<sequence length="155" mass="17187">MLLYRISQTKYANSLTASGIDGRWNSLNQKMIYTAGSVALACLENLAHKSGASLAAGNFSLAIIEVEDDLKIEEVRSEDLASAHLNWNSVDQYPLTQKLGDDWLNANTAAILKVPSAIIDLEYNYLINPNHASFTGIKIVKVDRFRFDDRLKGNL</sequence>
<evidence type="ECO:0000313" key="2">
    <source>
        <dbReference type="EMBL" id="MVN20390.1"/>
    </source>
</evidence>
<evidence type="ECO:0000313" key="3">
    <source>
        <dbReference type="Proteomes" id="UP000462014"/>
    </source>
</evidence>
<proteinExistence type="predicted"/>